<evidence type="ECO:0000313" key="4">
    <source>
        <dbReference type="WBParaSite" id="ASIM_0000899301-mRNA-1"/>
    </source>
</evidence>
<accession>A0A0M3JMV4</accession>
<dbReference type="AlphaFoldDB" id="A0A0M3JMV4"/>
<dbReference type="WBParaSite" id="ASIM_0000899301-mRNA-1">
    <property type="protein sequence ID" value="ASIM_0000899301-mRNA-1"/>
    <property type="gene ID" value="ASIM_0000899301"/>
</dbReference>
<name>A0A0M3JMV4_ANISI</name>
<protein>
    <submittedName>
        <fullName evidence="4">Secreted mucin muc17</fullName>
    </submittedName>
</protein>
<evidence type="ECO:0000256" key="1">
    <source>
        <dbReference type="SAM" id="MobiDB-lite"/>
    </source>
</evidence>
<dbReference type="EMBL" id="UYRR01024577">
    <property type="protein sequence ID" value="VDK34002.1"/>
    <property type="molecule type" value="Genomic_DNA"/>
</dbReference>
<keyword evidence="3" id="KW-1185">Reference proteome</keyword>
<reference evidence="2 3" key="2">
    <citation type="submission" date="2018-11" db="EMBL/GenBank/DDBJ databases">
        <authorList>
            <consortium name="Pathogen Informatics"/>
        </authorList>
    </citation>
    <scope>NUCLEOTIDE SEQUENCE [LARGE SCALE GENOMIC DNA]</scope>
</reference>
<feature type="region of interest" description="Disordered" evidence="1">
    <location>
        <begin position="1"/>
        <end position="148"/>
    </location>
</feature>
<organism evidence="4">
    <name type="scientific">Anisakis simplex</name>
    <name type="common">Herring worm</name>
    <dbReference type="NCBI Taxonomy" id="6269"/>
    <lineage>
        <taxon>Eukaryota</taxon>
        <taxon>Metazoa</taxon>
        <taxon>Ecdysozoa</taxon>
        <taxon>Nematoda</taxon>
        <taxon>Chromadorea</taxon>
        <taxon>Rhabditida</taxon>
        <taxon>Spirurina</taxon>
        <taxon>Ascaridomorpha</taxon>
        <taxon>Ascaridoidea</taxon>
        <taxon>Anisakidae</taxon>
        <taxon>Anisakis</taxon>
        <taxon>Anisakis simplex complex</taxon>
    </lineage>
</organism>
<evidence type="ECO:0000313" key="2">
    <source>
        <dbReference type="EMBL" id="VDK34002.1"/>
    </source>
</evidence>
<gene>
    <name evidence="2" type="ORF">ASIM_LOCUS8735</name>
</gene>
<feature type="compositionally biased region" description="Low complexity" evidence="1">
    <location>
        <begin position="10"/>
        <end position="63"/>
    </location>
</feature>
<feature type="compositionally biased region" description="Polar residues" evidence="1">
    <location>
        <begin position="104"/>
        <end position="122"/>
    </location>
</feature>
<feature type="compositionally biased region" description="Polar residues" evidence="1">
    <location>
        <begin position="80"/>
        <end position="89"/>
    </location>
</feature>
<proteinExistence type="predicted"/>
<dbReference type="Proteomes" id="UP000267096">
    <property type="component" value="Unassembled WGS sequence"/>
</dbReference>
<reference evidence="4" key="1">
    <citation type="submission" date="2017-02" db="UniProtKB">
        <authorList>
            <consortium name="WormBaseParasite"/>
        </authorList>
    </citation>
    <scope>IDENTIFICATION</scope>
</reference>
<feature type="compositionally biased region" description="Acidic residues" evidence="1">
    <location>
        <begin position="127"/>
        <end position="136"/>
    </location>
</feature>
<sequence>VSATRSSLGATVSASERESATTASVESTETTTTPSEPSVSSSGAPLETSETSETTAAAAGVESTAEHSLKTLLIKPSESAADSHQSNEFTGERSTETTPLLFEASTSLPVGQEQTTEPTGSFTHEIPDEEAAESPEDVISGIPTGAPGVDEATAEVWHVKTTESQGFAGETGTETVETGHSDMGFREFFHQSTVEPHQ</sequence>
<evidence type="ECO:0000313" key="3">
    <source>
        <dbReference type="Proteomes" id="UP000267096"/>
    </source>
</evidence>